<proteinExistence type="inferred from homology"/>
<organism evidence="5 6">
    <name type="scientific">Eragrostis curvula</name>
    <name type="common">weeping love grass</name>
    <dbReference type="NCBI Taxonomy" id="38414"/>
    <lineage>
        <taxon>Eukaryota</taxon>
        <taxon>Viridiplantae</taxon>
        <taxon>Streptophyta</taxon>
        <taxon>Embryophyta</taxon>
        <taxon>Tracheophyta</taxon>
        <taxon>Spermatophyta</taxon>
        <taxon>Magnoliopsida</taxon>
        <taxon>Liliopsida</taxon>
        <taxon>Poales</taxon>
        <taxon>Poaceae</taxon>
        <taxon>PACMAD clade</taxon>
        <taxon>Chloridoideae</taxon>
        <taxon>Eragrostideae</taxon>
        <taxon>Eragrostidinae</taxon>
        <taxon>Eragrostis</taxon>
    </lineage>
</organism>
<evidence type="ECO:0000256" key="3">
    <source>
        <dbReference type="SAM" id="Coils"/>
    </source>
</evidence>
<dbReference type="EMBL" id="RWGY01000004">
    <property type="protein sequence ID" value="TVU47962.1"/>
    <property type="molecule type" value="Genomic_DNA"/>
</dbReference>
<evidence type="ECO:0000256" key="4">
    <source>
        <dbReference type="SAM" id="MobiDB-lite"/>
    </source>
</evidence>
<evidence type="ECO:0000313" key="5">
    <source>
        <dbReference type="EMBL" id="TVU47962.1"/>
    </source>
</evidence>
<comment type="caution">
    <text evidence="5">The sequence shown here is derived from an EMBL/GenBank/DDBJ whole genome shotgun (WGS) entry which is preliminary data.</text>
</comment>
<reference evidence="5 6" key="1">
    <citation type="journal article" date="2019" name="Sci. Rep.">
        <title>A high-quality genome of Eragrostis curvula grass provides insights into Poaceae evolution and supports new strategies to enhance forage quality.</title>
        <authorList>
            <person name="Carballo J."/>
            <person name="Santos B.A.C.M."/>
            <person name="Zappacosta D."/>
            <person name="Garbus I."/>
            <person name="Selva J.P."/>
            <person name="Gallo C.A."/>
            <person name="Diaz A."/>
            <person name="Albertini E."/>
            <person name="Caccamo M."/>
            <person name="Echenique V."/>
        </authorList>
    </citation>
    <scope>NUCLEOTIDE SEQUENCE [LARGE SCALE GENOMIC DNA]</scope>
    <source>
        <strain evidence="6">cv. Victoria</strain>
        <tissue evidence="5">Leaf</tissue>
    </source>
</reference>
<dbReference type="Proteomes" id="UP000324897">
    <property type="component" value="Chromosome 5"/>
</dbReference>
<name>A0A5J9WGZ4_9POAL</name>
<dbReference type="GO" id="GO:0009904">
    <property type="term" value="P:chloroplast accumulation movement"/>
    <property type="evidence" value="ECO:0007669"/>
    <property type="project" value="TreeGrafter"/>
</dbReference>
<feature type="compositionally biased region" description="Pro residues" evidence="4">
    <location>
        <begin position="553"/>
        <end position="563"/>
    </location>
</feature>
<dbReference type="PANTHER" id="PTHR32054">
    <property type="entry name" value="HEAVY CHAIN, PUTATIVE, EXPRESSED-RELATED-RELATED"/>
    <property type="match status" value="1"/>
</dbReference>
<gene>
    <name evidence="5" type="ORF">EJB05_07580</name>
</gene>
<comment type="similarity">
    <text evidence="1">Belongs to the WEB family.</text>
</comment>
<dbReference type="Gramene" id="TVU47962">
    <property type="protein sequence ID" value="TVU47962"/>
    <property type="gene ID" value="EJB05_07580"/>
</dbReference>
<evidence type="ECO:0000313" key="6">
    <source>
        <dbReference type="Proteomes" id="UP000324897"/>
    </source>
</evidence>
<dbReference type="GO" id="GO:0009903">
    <property type="term" value="P:chloroplast avoidance movement"/>
    <property type="evidence" value="ECO:0007669"/>
    <property type="project" value="TreeGrafter"/>
</dbReference>
<feature type="coiled-coil region" evidence="3">
    <location>
        <begin position="52"/>
        <end position="79"/>
    </location>
</feature>
<dbReference type="PANTHER" id="PTHR32054:SF17">
    <property type="entry name" value="EXPRESSED PROTEIN"/>
    <property type="match status" value="1"/>
</dbReference>
<keyword evidence="2 3" id="KW-0175">Coiled coil</keyword>
<keyword evidence="6" id="KW-1185">Reference proteome</keyword>
<dbReference type="AlphaFoldDB" id="A0A5J9WGZ4"/>
<evidence type="ECO:0000256" key="2">
    <source>
        <dbReference type="ARBA" id="ARBA00023054"/>
    </source>
</evidence>
<feature type="compositionally biased region" description="Basic and acidic residues" evidence="4">
    <location>
        <begin position="534"/>
        <end position="547"/>
    </location>
</feature>
<protein>
    <submittedName>
        <fullName evidence="5">Uncharacterized protein</fullName>
    </submittedName>
</protein>
<dbReference type="GO" id="GO:0005829">
    <property type="term" value="C:cytosol"/>
    <property type="evidence" value="ECO:0007669"/>
    <property type="project" value="TreeGrafter"/>
</dbReference>
<accession>A0A5J9WGZ4</accession>
<dbReference type="OrthoDB" id="673185at2759"/>
<feature type="region of interest" description="Disordered" evidence="4">
    <location>
        <begin position="521"/>
        <end position="602"/>
    </location>
</feature>
<evidence type="ECO:0000256" key="1">
    <source>
        <dbReference type="ARBA" id="ARBA00005485"/>
    </source>
</evidence>
<sequence length="602" mass="66382">MAEIDTRPLDSVREAVTLFEPRIDQLNRFSPDRNEDEIVALTKELATCKLQFEVKENQAKQAIMKMEALQKDMQELSEKHDGRVAQVEAENILIKSQQSETSGECKALRDELAVVKGELDAAKASVALVLKEVETMETRAIMEKESTKEALIRILQLNETVLSSAVAAIRAEEERSVFFQQVTLEMFNSDRNLEVIRSQMETMEGMERELLAKTVEIEYLRSELNQAKEKYVSTREVSDAVDGVGGCNEMEGRQVQVCETSVRDQGPEAEFTFQHAPEDCFVSEIFSKDCQVVPSDDTALTIKMSDDVSECKEGAEAVVQDTTGLEGNSDAQDTGRLVDKIFVEDHRAVQQESKNTDAENDQEPAEAEGILPDSTACEVKLLQDHEEGKADASFVLDSSRDDFQSVRSDGKDISITMPAHVAGKQEQGAEAAAGTCVVVATENVSKDEDEFYTKELDAEQGAGKLDGYVLVAKSADADAAKDGKLLDAARAEISDLRFSLEEAVRRAELAEEAKAALERELREEIRNKHPSRRRPSDSEDPARRPALREGGTPPTPMRPPRPSPARTAGGTPTPRSARPGGEDLPTPRCGVTLGRVLNMKYK</sequence>
<feature type="non-terminal residue" evidence="5">
    <location>
        <position position="1"/>
    </location>
</feature>